<feature type="region of interest" description="Disordered" evidence="1">
    <location>
        <begin position="347"/>
        <end position="381"/>
    </location>
</feature>
<protein>
    <submittedName>
        <fullName evidence="2">Uncharacterized protein</fullName>
    </submittedName>
</protein>
<keyword evidence="3" id="KW-1185">Reference proteome</keyword>
<evidence type="ECO:0000313" key="2">
    <source>
        <dbReference type="EMBL" id="APZ95549.1"/>
    </source>
</evidence>
<dbReference type="AlphaFoldDB" id="A0A1P8WNB4"/>
<evidence type="ECO:0000313" key="3">
    <source>
        <dbReference type="Proteomes" id="UP000187735"/>
    </source>
</evidence>
<feature type="compositionally biased region" description="Basic and acidic residues" evidence="1">
    <location>
        <begin position="356"/>
        <end position="381"/>
    </location>
</feature>
<reference evidence="2 3" key="1">
    <citation type="journal article" date="2016" name="Front. Microbiol.">
        <title>Fuerstia marisgermanicae gen. nov., sp. nov., an Unusual Member of the Phylum Planctomycetes from the German Wadden Sea.</title>
        <authorList>
            <person name="Kohn T."/>
            <person name="Heuer A."/>
            <person name="Jogler M."/>
            <person name="Vollmers J."/>
            <person name="Boedeker C."/>
            <person name="Bunk B."/>
            <person name="Rast P."/>
            <person name="Borchert D."/>
            <person name="Glockner I."/>
            <person name="Freese H.M."/>
            <person name="Klenk H.P."/>
            <person name="Overmann J."/>
            <person name="Kaster A.K."/>
            <person name="Rohde M."/>
            <person name="Wiegand S."/>
            <person name="Jogler C."/>
        </authorList>
    </citation>
    <scope>NUCLEOTIDE SEQUENCE [LARGE SCALE GENOMIC DNA]</scope>
    <source>
        <strain evidence="2 3">NH11</strain>
    </source>
</reference>
<organism evidence="2 3">
    <name type="scientific">Fuerstiella marisgermanici</name>
    <dbReference type="NCBI Taxonomy" id="1891926"/>
    <lineage>
        <taxon>Bacteria</taxon>
        <taxon>Pseudomonadati</taxon>
        <taxon>Planctomycetota</taxon>
        <taxon>Planctomycetia</taxon>
        <taxon>Planctomycetales</taxon>
        <taxon>Planctomycetaceae</taxon>
        <taxon>Fuerstiella</taxon>
    </lineage>
</organism>
<gene>
    <name evidence="2" type="ORF">Fuma_05208</name>
</gene>
<dbReference type="Proteomes" id="UP000187735">
    <property type="component" value="Chromosome"/>
</dbReference>
<sequence>MMNHAAILTVAIFPIAISSSTADEGTGYPAPSKNDAGTVTWADHDPVAAVVARVQAQAALMEAQRNRVLGFRRMAKMNVMELEIEEHDLRQIRNLRHLSSRSWRNHRTWQQLRDNPDMSEGAIRSGRALNFLLTRLAVTALPYRFDPNDTRYSSGVLSELKIEPQVFEQLTLQQRNVDFAATSLKTAEINYWPYILRWDEFSRYKTDYEQARQRVVKEAEQNGQASVGSVMAMEQSLQKFRKAFASSKAKSWAINNGRTLQYIQCRDFFRDLNREMKRLETTGDLRPFQSRDSYAPEEDGDHLINFLSFMNRNGLQFGRAKPGNEAAHYSMFTLMRALYLTVEDSDESTRVQSIRDQAREATERESKTSPQKERLLPPEEQ</sequence>
<proteinExistence type="predicted"/>
<evidence type="ECO:0000256" key="1">
    <source>
        <dbReference type="SAM" id="MobiDB-lite"/>
    </source>
</evidence>
<dbReference type="OrthoDB" id="277935at2"/>
<dbReference type="STRING" id="1891926.Fuma_05208"/>
<name>A0A1P8WNB4_9PLAN</name>
<dbReference type="EMBL" id="CP017641">
    <property type="protein sequence ID" value="APZ95549.1"/>
    <property type="molecule type" value="Genomic_DNA"/>
</dbReference>
<dbReference type="RefSeq" id="WP_077026699.1">
    <property type="nucleotide sequence ID" value="NZ_CP017641.1"/>
</dbReference>
<accession>A0A1P8WNB4</accession>
<dbReference type="KEGG" id="fmr:Fuma_05208"/>